<evidence type="ECO:0000256" key="3">
    <source>
        <dbReference type="ARBA" id="ARBA00023004"/>
    </source>
</evidence>
<protein>
    <recommendedName>
        <fullName evidence="6">Cytochrome c domain-containing protein</fullName>
    </recommendedName>
</protein>
<feature type="domain" description="Cytochrome c" evidence="6">
    <location>
        <begin position="850"/>
        <end position="947"/>
    </location>
</feature>
<dbReference type="OrthoDB" id="174301at2"/>
<dbReference type="SUPFAM" id="SSF46626">
    <property type="entry name" value="Cytochrome c"/>
    <property type="match status" value="1"/>
</dbReference>
<evidence type="ECO:0000259" key="6">
    <source>
        <dbReference type="PROSITE" id="PS51007"/>
    </source>
</evidence>
<dbReference type="InterPro" id="IPR013428">
    <property type="entry name" value="Membrane-bound_put_N"/>
</dbReference>
<name>A0A2S7U0J6_9BACT</name>
<dbReference type="InterPro" id="IPR009056">
    <property type="entry name" value="Cyt_c-like_dom"/>
</dbReference>
<dbReference type="Gene3D" id="3.40.50.1110">
    <property type="entry name" value="SGNH hydrolase"/>
    <property type="match status" value="1"/>
</dbReference>
<evidence type="ECO:0000256" key="1">
    <source>
        <dbReference type="ARBA" id="ARBA00022617"/>
    </source>
</evidence>
<evidence type="ECO:0000256" key="2">
    <source>
        <dbReference type="ARBA" id="ARBA00022723"/>
    </source>
</evidence>
<dbReference type="InterPro" id="IPR011042">
    <property type="entry name" value="6-blade_b-propeller_TolB-like"/>
</dbReference>
<feature type="signal peptide" evidence="5">
    <location>
        <begin position="1"/>
        <end position="31"/>
    </location>
</feature>
<evidence type="ECO:0000256" key="4">
    <source>
        <dbReference type="PROSITE-ProRule" id="PRU00433"/>
    </source>
</evidence>
<dbReference type="PANTHER" id="PTHR33546">
    <property type="entry name" value="LARGE, MULTIFUNCTIONAL SECRETED PROTEIN-RELATED"/>
    <property type="match status" value="1"/>
</dbReference>
<dbReference type="InterPro" id="IPR013830">
    <property type="entry name" value="SGNH_hydro"/>
</dbReference>
<dbReference type="PROSITE" id="PS51007">
    <property type="entry name" value="CYTC"/>
    <property type="match status" value="1"/>
</dbReference>
<dbReference type="PANTHER" id="PTHR33546:SF1">
    <property type="entry name" value="LARGE, MULTIFUNCTIONAL SECRETED PROTEIN"/>
    <property type="match status" value="1"/>
</dbReference>
<dbReference type="Pfam" id="PF23500">
    <property type="entry name" value="DUF7133"/>
    <property type="match status" value="2"/>
</dbReference>
<dbReference type="InterPro" id="IPR036514">
    <property type="entry name" value="SGNH_hydro_sf"/>
</dbReference>
<dbReference type="CDD" id="cd01834">
    <property type="entry name" value="SGNH_hydrolase_like_2"/>
    <property type="match status" value="1"/>
</dbReference>
<dbReference type="InterPro" id="IPR036909">
    <property type="entry name" value="Cyt_c-like_dom_sf"/>
</dbReference>
<dbReference type="Pfam" id="PF00034">
    <property type="entry name" value="Cytochrom_C"/>
    <property type="match status" value="1"/>
</dbReference>
<dbReference type="SUPFAM" id="SSF52266">
    <property type="entry name" value="SGNH hydrolase"/>
    <property type="match status" value="1"/>
</dbReference>
<keyword evidence="1 4" id="KW-0349">Heme</keyword>
<dbReference type="AlphaFoldDB" id="A0A2S7U0J6"/>
<keyword evidence="2 4" id="KW-0479">Metal-binding</keyword>
<keyword evidence="3 4" id="KW-0408">Iron</keyword>
<dbReference type="GO" id="GO:0009055">
    <property type="term" value="F:electron transfer activity"/>
    <property type="evidence" value="ECO:0007669"/>
    <property type="project" value="InterPro"/>
</dbReference>
<proteinExistence type="predicted"/>
<dbReference type="InterPro" id="IPR055557">
    <property type="entry name" value="DUF7133"/>
</dbReference>
<dbReference type="NCBIfam" id="TIGR02604">
    <property type="entry name" value="Piru_Ver_Nterm"/>
    <property type="match status" value="1"/>
</dbReference>
<evidence type="ECO:0000256" key="5">
    <source>
        <dbReference type="SAM" id="SignalP"/>
    </source>
</evidence>
<reference evidence="7 8" key="1">
    <citation type="submission" date="2016-12" db="EMBL/GenBank/DDBJ databases">
        <title>Study of bacterial adaptation to deep sea.</title>
        <authorList>
            <person name="Song J."/>
            <person name="Yoshizawa S."/>
            <person name="Kogure K."/>
        </authorList>
    </citation>
    <scope>NUCLEOTIDE SEQUENCE [LARGE SCALE GENOMIC DNA]</scope>
    <source>
        <strain evidence="7 8">SAORIC-165</strain>
    </source>
</reference>
<dbReference type="GO" id="GO:0046872">
    <property type="term" value="F:metal ion binding"/>
    <property type="evidence" value="ECO:0007669"/>
    <property type="project" value="UniProtKB-KW"/>
</dbReference>
<keyword evidence="5" id="KW-0732">Signal</keyword>
<evidence type="ECO:0000313" key="8">
    <source>
        <dbReference type="Proteomes" id="UP000239907"/>
    </source>
</evidence>
<comment type="caution">
    <text evidence="7">The sequence shown here is derived from an EMBL/GenBank/DDBJ whole genome shotgun (WGS) entry which is preliminary data.</text>
</comment>
<dbReference type="Pfam" id="PF13472">
    <property type="entry name" value="Lipase_GDSL_2"/>
    <property type="match status" value="1"/>
</dbReference>
<sequence>MKLKSSIPTPSSLYTALSLGIAALLPLSAFAQLPLQDGDKISIIGNGLADRMQHDGWVETVIQSQMADKKLSFRNLSFTGDTVTSRPRNKGFTSPEDYLKHCETDAIFVFFGYNESFGGDKQVGKFKSDLGSMIDKYKGIKFNGESAPRLVLFSPIAHEDHGTQLLPNGNSNNVNLALYTGAIKQVADEKGVGFVDLFSATQGLYSKADTPLTLNGIHLLPEGNRKLGEVIASALTGKEVKATATLEPLRQAVLDKNWHWHNRYRAVDGNDIWGGRSGLKFVNGQTNREVLEHELSMLDVTTANRDLKVWAVAQGKKYKVDDSNVPKPIEVISNVGGGSKSSSAAKEGNKDYLSGKEAISKMHMPEGFEVNLFADEKMFPEMANPVQMQVDAKGRLWAACWNTYPKWEPLKEMNDSLLILPDENRDGVADQAIEFARVHNPLGFEFWGGGVIVATQPDIIFLKDTDGDDKADLRIVLVQGIGSSDTHHAANNFVVGPDGALYWQSGIFLQNNFEHPWGPSLSSTASGMYRFDPRQHTITFHASNRPNPHGISFDRWGYQFANDGTGGRSYQVRPSGKGFKMFTLLKKEVRPAAADAIVSSSNFPDDLQQDFLVCNTIGYLGIKRYKLHRDGFTDGKKEYKPGEIWGTPTDSFFYSDDKNFRPTDAVFGEDGGLYIADWQNVIIGHMQHNIRDPYRDKKHGRIYRLICKDRPLQKPVAIAGQPVAALLDNLKHPVDGVRHRTRVELSARKSDEVIAALGEWVTQFNPKKAEDALPLLEALWLYQQNHVRNEELLATLLESPEQHARIAAATVKHFWGPADPTQGKMATQIVEVEKKLKIDVPAHLSGADAVAYKLGGEIFHRDAHCATCHQPDGKGMDPVYPPLAGSQWVTGDQERLAKLTLHGLWGKIEVKGKTYDPTKGVPPMTAFGSLLDDKETAAVLTYVRNSWGNKAAPVKAETVKKVRAATSDRSIFWKPEELLKAHPMK</sequence>
<dbReference type="Proteomes" id="UP000239907">
    <property type="component" value="Unassembled WGS sequence"/>
</dbReference>
<dbReference type="FunFam" id="1.10.760.10:FF:000040">
    <property type="entry name" value="Probable cytochrome c"/>
    <property type="match status" value="1"/>
</dbReference>
<dbReference type="Gene3D" id="2.120.10.30">
    <property type="entry name" value="TolB, C-terminal domain"/>
    <property type="match status" value="1"/>
</dbReference>
<feature type="chain" id="PRO_5015745856" description="Cytochrome c domain-containing protein" evidence="5">
    <location>
        <begin position="32"/>
        <end position="985"/>
    </location>
</feature>
<dbReference type="SUPFAM" id="SSF63829">
    <property type="entry name" value="Calcium-dependent phosphotriesterase"/>
    <property type="match status" value="1"/>
</dbReference>
<gene>
    <name evidence="7" type="ORF">BSZ32_03825</name>
</gene>
<dbReference type="RefSeq" id="WP_105042202.1">
    <property type="nucleotide sequence ID" value="NZ_MQWA01000001.1"/>
</dbReference>
<dbReference type="GO" id="GO:0016788">
    <property type="term" value="F:hydrolase activity, acting on ester bonds"/>
    <property type="evidence" value="ECO:0007669"/>
    <property type="project" value="UniProtKB-ARBA"/>
</dbReference>
<accession>A0A2S7U0J6</accession>
<organism evidence="7 8">
    <name type="scientific">Rubritalea profundi</name>
    <dbReference type="NCBI Taxonomy" id="1658618"/>
    <lineage>
        <taxon>Bacteria</taxon>
        <taxon>Pseudomonadati</taxon>
        <taxon>Verrucomicrobiota</taxon>
        <taxon>Verrucomicrobiia</taxon>
        <taxon>Verrucomicrobiales</taxon>
        <taxon>Rubritaleaceae</taxon>
        <taxon>Rubritalea</taxon>
    </lineage>
</organism>
<dbReference type="EMBL" id="MQWA01000001">
    <property type="protein sequence ID" value="PQJ27713.1"/>
    <property type="molecule type" value="Genomic_DNA"/>
</dbReference>
<keyword evidence="8" id="KW-1185">Reference proteome</keyword>
<dbReference type="GO" id="GO:0020037">
    <property type="term" value="F:heme binding"/>
    <property type="evidence" value="ECO:0007669"/>
    <property type="project" value="InterPro"/>
</dbReference>
<evidence type="ECO:0000313" key="7">
    <source>
        <dbReference type="EMBL" id="PQJ27713.1"/>
    </source>
</evidence>
<dbReference type="Gene3D" id="1.10.760.10">
    <property type="entry name" value="Cytochrome c-like domain"/>
    <property type="match status" value="1"/>
</dbReference>